<dbReference type="InterPro" id="IPR021109">
    <property type="entry name" value="Peptidase_aspartic_dom_sf"/>
</dbReference>
<feature type="region of interest" description="Disordered" evidence="1">
    <location>
        <begin position="174"/>
        <end position="235"/>
    </location>
</feature>
<proteinExistence type="predicted"/>
<comment type="caution">
    <text evidence="2">The sequence shown here is derived from an EMBL/GenBank/DDBJ whole genome shotgun (WGS) entry which is preliminary data.</text>
</comment>
<dbReference type="PANTHER" id="PTHR33067:SF37">
    <property type="entry name" value="RETROTRANSPOSON GAG DOMAIN, ASPARTIC PEPTIDASE DOMAIN SUPERFAMILY"/>
    <property type="match status" value="1"/>
</dbReference>
<reference evidence="2 3" key="1">
    <citation type="journal article" date="2023" name="Plants (Basel)">
        <title>Bridging the Gap: Combining Genomics and Transcriptomics Approaches to Understand Stylosanthes scabra, an Orphan Legume from the Brazilian Caatinga.</title>
        <authorList>
            <person name="Ferreira-Neto J.R.C."/>
            <person name="da Silva M.D."/>
            <person name="Binneck E."/>
            <person name="de Melo N.F."/>
            <person name="da Silva R.H."/>
            <person name="de Melo A.L.T.M."/>
            <person name="Pandolfi V."/>
            <person name="Bustamante F.O."/>
            <person name="Brasileiro-Vidal A.C."/>
            <person name="Benko-Iseppon A.M."/>
        </authorList>
    </citation>
    <scope>NUCLEOTIDE SEQUENCE [LARGE SCALE GENOMIC DNA]</scope>
    <source>
        <tissue evidence="2">Leaves</tissue>
    </source>
</reference>
<dbReference type="Gene3D" id="2.40.70.10">
    <property type="entry name" value="Acid Proteases"/>
    <property type="match status" value="1"/>
</dbReference>
<dbReference type="Proteomes" id="UP001341840">
    <property type="component" value="Unassembled WGS sequence"/>
</dbReference>
<protein>
    <recommendedName>
        <fullName evidence="4">Reverse transcriptase domain-containing protein</fullName>
    </recommendedName>
</protein>
<dbReference type="PANTHER" id="PTHR33067">
    <property type="entry name" value="RNA-DIRECTED DNA POLYMERASE-RELATED"/>
    <property type="match status" value="1"/>
</dbReference>
<evidence type="ECO:0000313" key="3">
    <source>
        <dbReference type="Proteomes" id="UP001341840"/>
    </source>
</evidence>
<name>A0ABU6QXV1_9FABA</name>
<feature type="compositionally biased region" description="Polar residues" evidence="1">
    <location>
        <begin position="174"/>
        <end position="183"/>
    </location>
</feature>
<dbReference type="EMBL" id="JASCZI010003710">
    <property type="protein sequence ID" value="MED6116919.1"/>
    <property type="molecule type" value="Genomic_DNA"/>
</dbReference>
<sequence length="235" mass="25738">MPRVTNLSIPSSNDLVSLLPSIEDTFDSILEKLSDPGPCMINCKVANKDLDSCMCDPGACVKDLMFPVDFYILDMPPDTPGRPSHVLLGRPFLKTARFKLDAFEGTFSFESNGICATVTMGDSIEEKLVEHPILWCELNKTVVVSTLEAKPEKLIEGKASQDGVLNAATTLSTHSKENASVSSEGLRYVPPPLRQATKRGRNSLWIRGKKEKKDKGKLDEPGKKKSVKASGVKKM</sequence>
<keyword evidence="3" id="KW-1185">Reference proteome</keyword>
<evidence type="ECO:0000256" key="1">
    <source>
        <dbReference type="SAM" id="MobiDB-lite"/>
    </source>
</evidence>
<organism evidence="2 3">
    <name type="scientific">Stylosanthes scabra</name>
    <dbReference type="NCBI Taxonomy" id="79078"/>
    <lineage>
        <taxon>Eukaryota</taxon>
        <taxon>Viridiplantae</taxon>
        <taxon>Streptophyta</taxon>
        <taxon>Embryophyta</taxon>
        <taxon>Tracheophyta</taxon>
        <taxon>Spermatophyta</taxon>
        <taxon>Magnoliopsida</taxon>
        <taxon>eudicotyledons</taxon>
        <taxon>Gunneridae</taxon>
        <taxon>Pentapetalae</taxon>
        <taxon>rosids</taxon>
        <taxon>fabids</taxon>
        <taxon>Fabales</taxon>
        <taxon>Fabaceae</taxon>
        <taxon>Papilionoideae</taxon>
        <taxon>50 kb inversion clade</taxon>
        <taxon>dalbergioids sensu lato</taxon>
        <taxon>Dalbergieae</taxon>
        <taxon>Pterocarpus clade</taxon>
        <taxon>Stylosanthes</taxon>
    </lineage>
</organism>
<feature type="compositionally biased region" description="Basic and acidic residues" evidence="1">
    <location>
        <begin position="211"/>
        <end position="223"/>
    </location>
</feature>
<feature type="compositionally biased region" description="Basic residues" evidence="1">
    <location>
        <begin position="196"/>
        <end position="210"/>
    </location>
</feature>
<gene>
    <name evidence="2" type="ORF">PIB30_104855</name>
</gene>
<evidence type="ECO:0008006" key="4">
    <source>
        <dbReference type="Google" id="ProtNLM"/>
    </source>
</evidence>
<feature type="compositionally biased region" description="Basic residues" evidence="1">
    <location>
        <begin position="224"/>
        <end position="235"/>
    </location>
</feature>
<accession>A0ABU6QXV1</accession>
<evidence type="ECO:0000313" key="2">
    <source>
        <dbReference type="EMBL" id="MED6116919.1"/>
    </source>
</evidence>